<comment type="subcellular location">
    <subcellularLocation>
        <location evidence="10">Cytoplasm</location>
    </subcellularLocation>
</comment>
<dbReference type="Pfam" id="PF03193">
    <property type="entry name" value="RsgA_GTPase"/>
    <property type="match status" value="1"/>
</dbReference>
<feature type="binding site" evidence="10">
    <location>
        <position position="248"/>
    </location>
    <ligand>
        <name>Zn(2+)</name>
        <dbReference type="ChEBI" id="CHEBI:29105"/>
    </ligand>
</feature>
<dbReference type="NCBIfam" id="TIGR00157">
    <property type="entry name" value="ribosome small subunit-dependent GTPase A"/>
    <property type="match status" value="1"/>
</dbReference>
<feature type="binding site" evidence="10">
    <location>
        <position position="253"/>
    </location>
    <ligand>
        <name>Zn(2+)</name>
        <dbReference type="ChEBI" id="CHEBI:29105"/>
    </ligand>
</feature>
<dbReference type="InterPro" id="IPR030378">
    <property type="entry name" value="G_CP_dom"/>
</dbReference>
<dbReference type="HOGENOM" id="CLU_033617_2_1_0"/>
<dbReference type="eggNOG" id="COG1162">
    <property type="taxonomic scope" value="Bacteria"/>
</dbReference>
<evidence type="ECO:0000259" key="12">
    <source>
        <dbReference type="PROSITE" id="PS51721"/>
    </source>
</evidence>
<comment type="similarity">
    <text evidence="10">Belongs to the TRAFAC class YlqF/YawG GTPase family. RsgA subfamily.</text>
</comment>
<evidence type="ECO:0000256" key="7">
    <source>
        <dbReference type="ARBA" id="ARBA00022833"/>
    </source>
</evidence>
<proteinExistence type="inferred from homology"/>
<evidence type="ECO:0000313" key="13">
    <source>
        <dbReference type="EMBL" id="ACZ08899.1"/>
    </source>
</evidence>
<reference evidence="14" key="1">
    <citation type="submission" date="2009-09" db="EMBL/GenBank/DDBJ databases">
        <title>The complete chromosome of Sebaldella termitidis ATCC 33386.</title>
        <authorList>
            <consortium name="US DOE Joint Genome Institute (JGI-PGF)"/>
            <person name="Lucas S."/>
            <person name="Copeland A."/>
            <person name="Lapidus A."/>
            <person name="Glavina del Rio T."/>
            <person name="Dalin E."/>
            <person name="Tice H."/>
            <person name="Bruce D."/>
            <person name="Goodwin L."/>
            <person name="Pitluck S."/>
            <person name="Kyrpides N."/>
            <person name="Mavromatis K."/>
            <person name="Ivanova N."/>
            <person name="Mikhailova N."/>
            <person name="Sims D."/>
            <person name="Meincke L."/>
            <person name="Brettin T."/>
            <person name="Detter J.C."/>
            <person name="Han C."/>
            <person name="Larimer F."/>
            <person name="Land M."/>
            <person name="Hauser L."/>
            <person name="Markowitz V."/>
            <person name="Cheng J.F."/>
            <person name="Hugenholtz P."/>
            <person name="Woyke T."/>
            <person name="Wu D."/>
            <person name="Eisen J.A."/>
        </authorList>
    </citation>
    <scope>NUCLEOTIDE SEQUENCE [LARGE SCALE GENOMIC DNA]</scope>
    <source>
        <strain evidence="14">ATCC 33386 / NCTC 11300</strain>
    </source>
</reference>
<evidence type="ECO:0000256" key="5">
    <source>
        <dbReference type="ARBA" id="ARBA00022741"/>
    </source>
</evidence>
<dbReference type="InterPro" id="IPR010914">
    <property type="entry name" value="RsgA_GTPase_dom"/>
</dbReference>
<dbReference type="STRING" id="526218.Sterm_2044"/>
<evidence type="ECO:0000313" key="14">
    <source>
        <dbReference type="Proteomes" id="UP000000845"/>
    </source>
</evidence>
<dbReference type="Gene3D" id="3.40.50.300">
    <property type="entry name" value="P-loop containing nucleotide triphosphate hydrolases"/>
    <property type="match status" value="1"/>
</dbReference>
<organism evidence="13 14">
    <name type="scientific">Sebaldella termitidis (strain ATCC 33386 / NCTC 11300)</name>
    <dbReference type="NCBI Taxonomy" id="526218"/>
    <lineage>
        <taxon>Bacteria</taxon>
        <taxon>Fusobacteriati</taxon>
        <taxon>Fusobacteriota</taxon>
        <taxon>Fusobacteriia</taxon>
        <taxon>Fusobacteriales</taxon>
        <taxon>Leptotrichiaceae</taxon>
        <taxon>Sebaldella</taxon>
    </lineage>
</organism>
<evidence type="ECO:0000256" key="9">
    <source>
        <dbReference type="ARBA" id="ARBA00023134"/>
    </source>
</evidence>
<dbReference type="GO" id="GO:0005737">
    <property type="term" value="C:cytoplasm"/>
    <property type="evidence" value="ECO:0007669"/>
    <property type="project" value="UniProtKB-SubCell"/>
</dbReference>
<comment type="function">
    <text evidence="10">One of several proteins that assist in the late maturation steps of the functional core of the 30S ribosomal subunit. Helps release RbfA from mature subunits. May play a role in the assembly of ribosomal proteins into the subunit. Circularly permuted GTPase that catalyzes slow GTP hydrolysis, GTPase activity is stimulated by the 30S ribosomal subunit.</text>
</comment>
<dbReference type="SUPFAM" id="SSF52540">
    <property type="entry name" value="P-loop containing nucleoside triphosphate hydrolases"/>
    <property type="match status" value="1"/>
</dbReference>
<feature type="binding site" evidence="10">
    <location>
        <begin position="110"/>
        <end position="113"/>
    </location>
    <ligand>
        <name>GTP</name>
        <dbReference type="ChEBI" id="CHEBI:37565"/>
    </ligand>
</feature>
<dbReference type="HAMAP" id="MF_01820">
    <property type="entry name" value="GTPase_RsgA"/>
    <property type="match status" value="1"/>
</dbReference>
<dbReference type="Proteomes" id="UP000000845">
    <property type="component" value="Chromosome"/>
</dbReference>
<comment type="cofactor">
    <cofactor evidence="10">
        <name>Zn(2+)</name>
        <dbReference type="ChEBI" id="CHEBI:29105"/>
    </cofactor>
    <text evidence="10">Binds 1 zinc ion per subunit.</text>
</comment>
<evidence type="ECO:0000256" key="2">
    <source>
        <dbReference type="ARBA" id="ARBA00022517"/>
    </source>
</evidence>
<gene>
    <name evidence="10" type="primary">rsgA</name>
    <name evidence="13" type="ordered locus">Sterm_2044</name>
</gene>
<evidence type="ECO:0000256" key="6">
    <source>
        <dbReference type="ARBA" id="ARBA00022801"/>
    </source>
</evidence>
<keyword evidence="3 10" id="KW-0479">Metal-binding</keyword>
<keyword evidence="14" id="KW-1185">Reference proteome</keyword>
<dbReference type="Pfam" id="PF16745">
    <property type="entry name" value="RsgA_N"/>
    <property type="match status" value="1"/>
</dbReference>
<evidence type="ECO:0000256" key="3">
    <source>
        <dbReference type="ARBA" id="ARBA00022723"/>
    </source>
</evidence>
<keyword evidence="6 10" id="KW-0378">Hydrolase</keyword>
<evidence type="ECO:0000256" key="1">
    <source>
        <dbReference type="ARBA" id="ARBA00022490"/>
    </source>
</evidence>
<keyword evidence="8 10" id="KW-0694">RNA-binding</keyword>
<dbReference type="KEGG" id="str:Sterm_2044"/>
<evidence type="ECO:0000256" key="10">
    <source>
        <dbReference type="HAMAP-Rule" id="MF_01820"/>
    </source>
</evidence>
<name>D1AJL1_SEBTE</name>
<dbReference type="GO" id="GO:0042274">
    <property type="term" value="P:ribosomal small subunit biogenesis"/>
    <property type="evidence" value="ECO:0007669"/>
    <property type="project" value="UniProtKB-UniRule"/>
</dbReference>
<reference evidence="13 14" key="2">
    <citation type="journal article" date="2010" name="Stand. Genomic Sci.">
        <title>Complete genome sequence of Sebaldella termitidis type strain (NCTC 11300).</title>
        <authorList>
            <person name="Harmon-Smith M."/>
            <person name="Celia L."/>
            <person name="Chertkov O."/>
            <person name="Lapidus A."/>
            <person name="Copeland A."/>
            <person name="Glavina Del Rio T."/>
            <person name="Nolan M."/>
            <person name="Lucas S."/>
            <person name="Tice H."/>
            <person name="Cheng J.F."/>
            <person name="Han C."/>
            <person name="Detter J.C."/>
            <person name="Bruce D."/>
            <person name="Goodwin L."/>
            <person name="Pitluck S."/>
            <person name="Pati A."/>
            <person name="Liolios K."/>
            <person name="Ivanova N."/>
            <person name="Mavromatis K."/>
            <person name="Mikhailova N."/>
            <person name="Chen A."/>
            <person name="Palaniappan K."/>
            <person name="Land M."/>
            <person name="Hauser L."/>
            <person name="Chang Y.J."/>
            <person name="Jeffries C.D."/>
            <person name="Brettin T."/>
            <person name="Goker M."/>
            <person name="Beck B."/>
            <person name="Bristow J."/>
            <person name="Eisen J.A."/>
            <person name="Markowitz V."/>
            <person name="Hugenholtz P."/>
            <person name="Kyrpides N.C."/>
            <person name="Klenk H.P."/>
            <person name="Chen F."/>
        </authorList>
    </citation>
    <scope>NUCLEOTIDE SEQUENCE [LARGE SCALE GENOMIC DNA]</scope>
    <source>
        <strain evidence="14">ATCC 33386 / NCTC 11300</strain>
    </source>
</reference>
<dbReference type="PANTHER" id="PTHR32120:SF11">
    <property type="entry name" value="SMALL RIBOSOMAL SUBUNIT BIOGENESIS GTPASE RSGA 1, MITOCHONDRIAL-RELATED"/>
    <property type="match status" value="1"/>
</dbReference>
<dbReference type="InterPro" id="IPR004881">
    <property type="entry name" value="Ribosome_biogen_GTPase_RsgA"/>
</dbReference>
<evidence type="ECO:0000256" key="4">
    <source>
        <dbReference type="ARBA" id="ARBA00022730"/>
    </source>
</evidence>
<keyword evidence="1 10" id="KW-0963">Cytoplasm</keyword>
<dbReference type="Gene3D" id="2.40.50.140">
    <property type="entry name" value="Nucleic acid-binding proteins"/>
    <property type="match status" value="1"/>
</dbReference>
<evidence type="ECO:0000256" key="8">
    <source>
        <dbReference type="ARBA" id="ARBA00022884"/>
    </source>
</evidence>
<feature type="binding site" evidence="10">
    <location>
        <position position="255"/>
    </location>
    <ligand>
        <name>Zn(2+)</name>
        <dbReference type="ChEBI" id="CHEBI:29105"/>
    </ligand>
</feature>
<dbReference type="InterPro" id="IPR031944">
    <property type="entry name" value="RsgA_N"/>
</dbReference>
<keyword evidence="4 10" id="KW-0699">rRNA-binding</keyword>
<dbReference type="EMBL" id="CP001739">
    <property type="protein sequence ID" value="ACZ08899.1"/>
    <property type="molecule type" value="Genomic_DNA"/>
</dbReference>
<sequence>MKGRVIRKIKGFYYVNSDNNIYECKLRGALKIKNDKLNCIVGDIVEFDEKEQAICKVFERENYLDRPLISNIDYAGITFAIKSPDFDYTNFQKVLLNVYDRNITPFVIFTKVDLISDTELKEFTDNFHMVFSTLELDVFPVIATDDTALSDLREFIAGKITAFSGPSGVGKSTLINNLLNEDILRTGDISEKTDRGKHTTTESRIFELDNSTLIVDTPGFSSLDFPKLKEKTALSRLFPDFQDYSVLCKFRDCTHINEPECGVKSALENAKIPKLRYEFYLYSYNNIFREVKK</sequence>
<accession>D1AJL1</accession>
<keyword evidence="2 10" id="KW-0690">Ribosome biogenesis</keyword>
<dbReference type="InterPro" id="IPR012340">
    <property type="entry name" value="NA-bd_OB-fold"/>
</dbReference>
<dbReference type="GO" id="GO:0019843">
    <property type="term" value="F:rRNA binding"/>
    <property type="evidence" value="ECO:0007669"/>
    <property type="project" value="UniProtKB-KW"/>
</dbReference>
<dbReference type="CDD" id="cd01854">
    <property type="entry name" value="YjeQ_EngC"/>
    <property type="match status" value="1"/>
</dbReference>
<dbReference type="AlphaFoldDB" id="D1AJL1"/>
<dbReference type="PROSITE" id="PS51721">
    <property type="entry name" value="G_CP"/>
    <property type="match status" value="1"/>
</dbReference>
<dbReference type="EC" id="3.6.1.-" evidence="10"/>
<dbReference type="PROSITE" id="PS50936">
    <property type="entry name" value="ENGC_GTPASE"/>
    <property type="match status" value="1"/>
</dbReference>
<protein>
    <recommendedName>
        <fullName evidence="10">Small ribosomal subunit biogenesis GTPase RsgA</fullName>
        <ecNumber evidence="10">3.6.1.-</ecNumber>
    </recommendedName>
</protein>
<dbReference type="GO" id="GO:0046872">
    <property type="term" value="F:metal ion binding"/>
    <property type="evidence" value="ECO:0007669"/>
    <property type="project" value="UniProtKB-KW"/>
</dbReference>
<keyword evidence="5 10" id="KW-0547">Nucleotide-binding</keyword>
<evidence type="ECO:0000259" key="11">
    <source>
        <dbReference type="PROSITE" id="PS50936"/>
    </source>
</evidence>
<feature type="domain" description="EngC GTPase" evidence="11">
    <location>
        <begin position="70"/>
        <end position="221"/>
    </location>
</feature>
<dbReference type="PANTHER" id="PTHR32120">
    <property type="entry name" value="SMALL RIBOSOMAL SUBUNIT BIOGENESIS GTPASE RSGA"/>
    <property type="match status" value="1"/>
</dbReference>
<keyword evidence="9 10" id="KW-0342">GTP-binding</keyword>
<dbReference type="GO" id="GO:0005525">
    <property type="term" value="F:GTP binding"/>
    <property type="evidence" value="ECO:0007669"/>
    <property type="project" value="UniProtKB-UniRule"/>
</dbReference>
<feature type="domain" description="CP-type G" evidence="12">
    <location>
        <begin position="61"/>
        <end position="223"/>
    </location>
</feature>
<dbReference type="GO" id="GO:0003924">
    <property type="term" value="F:GTPase activity"/>
    <property type="evidence" value="ECO:0007669"/>
    <property type="project" value="UniProtKB-UniRule"/>
</dbReference>
<dbReference type="Gene3D" id="1.10.40.50">
    <property type="entry name" value="Probable gtpase engc, domain 3"/>
    <property type="match status" value="1"/>
</dbReference>
<comment type="subunit">
    <text evidence="10">Monomer. Associates with 30S ribosomal subunit, binds 16S rRNA.</text>
</comment>
<dbReference type="InterPro" id="IPR027417">
    <property type="entry name" value="P-loop_NTPase"/>
</dbReference>
<keyword evidence="7 10" id="KW-0862">Zinc</keyword>
<feature type="binding site" evidence="10">
    <location>
        <begin position="165"/>
        <end position="173"/>
    </location>
    <ligand>
        <name>GTP</name>
        <dbReference type="ChEBI" id="CHEBI:37565"/>
    </ligand>
</feature>
<dbReference type="SUPFAM" id="SSF50249">
    <property type="entry name" value="Nucleic acid-binding proteins"/>
    <property type="match status" value="1"/>
</dbReference>
<feature type="binding site" evidence="10">
    <location>
        <position position="261"/>
    </location>
    <ligand>
        <name>Zn(2+)</name>
        <dbReference type="ChEBI" id="CHEBI:29105"/>
    </ligand>
</feature>